<dbReference type="AlphaFoldDB" id="A0A0B0IGV8"/>
<dbReference type="STRING" id="333138.LQ50_18715"/>
<proteinExistence type="predicted"/>
<keyword evidence="2" id="KW-1185">Reference proteome</keyword>
<accession>A0A0B0IGV8</accession>
<protein>
    <recommendedName>
        <fullName evidence="3">DUF309 domain-containing protein</fullName>
    </recommendedName>
</protein>
<dbReference type="Pfam" id="PF03745">
    <property type="entry name" value="DUF309"/>
    <property type="match status" value="1"/>
</dbReference>
<dbReference type="InterPro" id="IPR023203">
    <property type="entry name" value="TTHA0068_sf"/>
</dbReference>
<dbReference type="RefSeq" id="WP_034631745.1">
    <property type="nucleotide sequence ID" value="NZ_JRJU01000028.1"/>
</dbReference>
<comment type="caution">
    <text evidence="1">The sequence shown here is derived from an EMBL/GenBank/DDBJ whole genome shotgun (WGS) entry which is preliminary data.</text>
</comment>
<dbReference type="Gene3D" id="1.10.3450.10">
    <property type="entry name" value="TTHA0068-like"/>
    <property type="match status" value="1"/>
</dbReference>
<dbReference type="Proteomes" id="UP000030832">
    <property type="component" value="Unassembled WGS sequence"/>
</dbReference>
<evidence type="ECO:0000313" key="2">
    <source>
        <dbReference type="Proteomes" id="UP000030832"/>
    </source>
</evidence>
<dbReference type="InterPro" id="IPR005500">
    <property type="entry name" value="DUF309"/>
</dbReference>
<sequence>MYPTAYLDYLIYFHVERDYFECHEVLEEYWKEHDPKNRSSHWVGLIQVAVGLYHHRRGNINGASRMYDKAINILKKNKDALSKLGINGSELEKRLLAQKKIAATSNHTFVDIDLPVEKEEVFQACQKRCEQLGVNWKFHHDIHEDIIHKHTRRDRSDIILERTRKLALRNKQNPK</sequence>
<organism evidence="1 2">
    <name type="scientific">Halalkalibacter okhensis</name>
    <dbReference type="NCBI Taxonomy" id="333138"/>
    <lineage>
        <taxon>Bacteria</taxon>
        <taxon>Bacillati</taxon>
        <taxon>Bacillota</taxon>
        <taxon>Bacilli</taxon>
        <taxon>Bacillales</taxon>
        <taxon>Bacillaceae</taxon>
        <taxon>Halalkalibacter</taxon>
    </lineage>
</organism>
<evidence type="ECO:0000313" key="1">
    <source>
        <dbReference type="EMBL" id="KHF38861.1"/>
    </source>
</evidence>
<dbReference type="PANTHER" id="PTHR34796:SF1">
    <property type="entry name" value="EXPRESSED PROTEIN"/>
    <property type="match status" value="1"/>
</dbReference>
<dbReference type="OrthoDB" id="165483at2"/>
<dbReference type="PANTHER" id="PTHR34796">
    <property type="entry name" value="EXPRESSED PROTEIN"/>
    <property type="match status" value="1"/>
</dbReference>
<dbReference type="eggNOG" id="COG1547">
    <property type="taxonomic scope" value="Bacteria"/>
</dbReference>
<name>A0A0B0IGV8_9BACI</name>
<dbReference type="EMBL" id="JRJU01000028">
    <property type="protein sequence ID" value="KHF38861.1"/>
    <property type="molecule type" value="Genomic_DNA"/>
</dbReference>
<evidence type="ECO:0008006" key="3">
    <source>
        <dbReference type="Google" id="ProtNLM"/>
    </source>
</evidence>
<dbReference type="SUPFAM" id="SSF140663">
    <property type="entry name" value="TTHA0068-like"/>
    <property type="match status" value="1"/>
</dbReference>
<reference evidence="1 2" key="1">
    <citation type="submission" date="2014-09" db="EMBL/GenBank/DDBJ databases">
        <title>Genome sequencing and annotation of Bacillus Okhensis strain Kh10-101T.</title>
        <authorList>
            <person name="Prakash J.S."/>
        </authorList>
    </citation>
    <scope>NUCLEOTIDE SEQUENCE [LARGE SCALE GENOMIC DNA]</scope>
    <source>
        <strain evidence="2">Kh10-101T</strain>
    </source>
</reference>
<gene>
    <name evidence="1" type="ORF">LQ50_18715</name>
</gene>